<comment type="caution">
    <text evidence="2">The sequence shown here is derived from an EMBL/GenBank/DDBJ whole genome shotgun (WGS) entry which is preliminary data.</text>
</comment>
<evidence type="ECO:0008006" key="4">
    <source>
        <dbReference type="Google" id="ProtNLM"/>
    </source>
</evidence>
<sequence>MKISPKSSIYQDGNSSWISLSTLARRPNLFTFSNRLHFHLPKTTEMFEILPRTTHSAKLKRRVPIKRTDFQLSKFYFYLLKTLFDLLRFFGFAPFYADTTLGKISYSSDLCYGRCIHNWLWMTAYAVIVLPTHAVQLHLASDDIQSFRSNKSIIYLVLGILFCCTVTLVMGTVILNPSVICQLVNSLLKYVESFPVKYVSTIDPVHERLKMRLFETLILITVGSMTFVISFVFIHCFLHPTASAYPTFNVSKEYISLPIYLFSCTWFSLSAFASVLMIMAILMFAELYFFYVFPVLRNEMKLGKAESRYKTNGLLREPHHLVVNWRAQEILLKIFNVEIGLIIVPIQGIVTAIVLFCSLSVVFQWHLFRFNTKILLTGAAIWITTGWSIILFMTGQQYQVSIHTLESWKSGRWDGKLNRNYMLKFKRSCRPLGFGDGKRYVITPLKVLEFADSLSSNMFRAFITYAEVLGV</sequence>
<protein>
    <recommendedName>
        <fullName evidence="4">Odorant receptor</fullName>
    </recommendedName>
</protein>
<accession>A0ABP1S494</accession>
<feature type="transmembrane region" description="Helical" evidence="1">
    <location>
        <begin position="339"/>
        <end position="362"/>
    </location>
</feature>
<keyword evidence="3" id="KW-1185">Reference proteome</keyword>
<name>A0ABP1S494_9HEXA</name>
<feature type="transmembrane region" description="Helical" evidence="1">
    <location>
        <begin position="374"/>
        <end position="393"/>
    </location>
</feature>
<keyword evidence="1" id="KW-0472">Membrane</keyword>
<dbReference type="Proteomes" id="UP001642540">
    <property type="component" value="Unassembled WGS sequence"/>
</dbReference>
<keyword evidence="1" id="KW-0812">Transmembrane</keyword>
<feature type="transmembrane region" description="Helical" evidence="1">
    <location>
        <begin position="259"/>
        <end position="291"/>
    </location>
</feature>
<evidence type="ECO:0000313" key="2">
    <source>
        <dbReference type="EMBL" id="CAL8143490.1"/>
    </source>
</evidence>
<feature type="transmembrane region" description="Helical" evidence="1">
    <location>
        <begin position="75"/>
        <end position="96"/>
    </location>
</feature>
<organism evidence="2 3">
    <name type="scientific">Orchesella dallaii</name>
    <dbReference type="NCBI Taxonomy" id="48710"/>
    <lineage>
        <taxon>Eukaryota</taxon>
        <taxon>Metazoa</taxon>
        <taxon>Ecdysozoa</taxon>
        <taxon>Arthropoda</taxon>
        <taxon>Hexapoda</taxon>
        <taxon>Collembola</taxon>
        <taxon>Entomobryomorpha</taxon>
        <taxon>Entomobryoidea</taxon>
        <taxon>Orchesellidae</taxon>
        <taxon>Orchesellinae</taxon>
        <taxon>Orchesella</taxon>
    </lineage>
</organism>
<gene>
    <name evidence="2" type="ORF">ODALV1_LOCUS29623</name>
</gene>
<feature type="transmembrane region" description="Helical" evidence="1">
    <location>
        <begin position="116"/>
        <end position="140"/>
    </location>
</feature>
<evidence type="ECO:0000256" key="1">
    <source>
        <dbReference type="SAM" id="Phobius"/>
    </source>
</evidence>
<dbReference type="EMBL" id="CAXLJM020000158">
    <property type="protein sequence ID" value="CAL8143490.1"/>
    <property type="molecule type" value="Genomic_DNA"/>
</dbReference>
<evidence type="ECO:0000313" key="3">
    <source>
        <dbReference type="Proteomes" id="UP001642540"/>
    </source>
</evidence>
<proteinExistence type="predicted"/>
<reference evidence="2 3" key="1">
    <citation type="submission" date="2024-08" db="EMBL/GenBank/DDBJ databases">
        <authorList>
            <person name="Cucini C."/>
            <person name="Frati F."/>
        </authorList>
    </citation>
    <scope>NUCLEOTIDE SEQUENCE [LARGE SCALE GENOMIC DNA]</scope>
</reference>
<feature type="transmembrane region" description="Helical" evidence="1">
    <location>
        <begin position="152"/>
        <end position="175"/>
    </location>
</feature>
<keyword evidence="1" id="KW-1133">Transmembrane helix</keyword>
<feature type="transmembrane region" description="Helical" evidence="1">
    <location>
        <begin position="217"/>
        <end position="238"/>
    </location>
</feature>